<keyword evidence="1" id="KW-0472">Membrane</keyword>
<evidence type="ECO:0000313" key="3">
    <source>
        <dbReference type="Proteomes" id="UP000823775"/>
    </source>
</evidence>
<protein>
    <submittedName>
        <fullName evidence="2">Uncharacterized protein</fullName>
    </submittedName>
</protein>
<reference evidence="2 3" key="1">
    <citation type="journal article" date="2021" name="BMC Genomics">
        <title>Datura genome reveals duplications of psychoactive alkaloid biosynthetic genes and high mutation rate following tissue culture.</title>
        <authorList>
            <person name="Rajewski A."/>
            <person name="Carter-House D."/>
            <person name="Stajich J."/>
            <person name="Litt A."/>
        </authorList>
    </citation>
    <scope>NUCLEOTIDE SEQUENCE [LARGE SCALE GENOMIC DNA]</scope>
    <source>
        <strain evidence="2">AR-01</strain>
    </source>
</reference>
<keyword evidence="1" id="KW-0812">Transmembrane</keyword>
<accession>A0ABS8V7W6</accession>
<feature type="transmembrane region" description="Helical" evidence="1">
    <location>
        <begin position="6"/>
        <end position="24"/>
    </location>
</feature>
<comment type="caution">
    <text evidence="2">The sequence shown here is derived from an EMBL/GenBank/DDBJ whole genome shotgun (WGS) entry which is preliminary data.</text>
</comment>
<organism evidence="2 3">
    <name type="scientific">Datura stramonium</name>
    <name type="common">Jimsonweed</name>
    <name type="synonym">Common thornapple</name>
    <dbReference type="NCBI Taxonomy" id="4076"/>
    <lineage>
        <taxon>Eukaryota</taxon>
        <taxon>Viridiplantae</taxon>
        <taxon>Streptophyta</taxon>
        <taxon>Embryophyta</taxon>
        <taxon>Tracheophyta</taxon>
        <taxon>Spermatophyta</taxon>
        <taxon>Magnoliopsida</taxon>
        <taxon>eudicotyledons</taxon>
        <taxon>Gunneridae</taxon>
        <taxon>Pentapetalae</taxon>
        <taxon>asterids</taxon>
        <taxon>lamiids</taxon>
        <taxon>Solanales</taxon>
        <taxon>Solanaceae</taxon>
        <taxon>Solanoideae</taxon>
        <taxon>Datureae</taxon>
        <taxon>Datura</taxon>
    </lineage>
</organism>
<name>A0ABS8V7W6_DATST</name>
<sequence length="106" mass="11787">MEADQLTVNGLAFATSSFCLFLLLNPLNTNPITNPNIVPNPSTNYANTIESVALNATMHVKSKIKYIPIKSITFINGEPLIKWTEAKAALMDEIENLQYTVIRKFS</sequence>
<dbReference type="Proteomes" id="UP000823775">
    <property type="component" value="Unassembled WGS sequence"/>
</dbReference>
<dbReference type="EMBL" id="JACEIK010003844">
    <property type="protein sequence ID" value="MCD9643273.1"/>
    <property type="molecule type" value="Genomic_DNA"/>
</dbReference>
<gene>
    <name evidence="2" type="ORF">HAX54_030593</name>
</gene>
<proteinExistence type="predicted"/>
<keyword evidence="3" id="KW-1185">Reference proteome</keyword>
<keyword evidence="1" id="KW-1133">Transmembrane helix</keyword>
<evidence type="ECO:0000256" key="1">
    <source>
        <dbReference type="SAM" id="Phobius"/>
    </source>
</evidence>
<evidence type="ECO:0000313" key="2">
    <source>
        <dbReference type="EMBL" id="MCD9643273.1"/>
    </source>
</evidence>